<protein>
    <submittedName>
        <fullName evidence="2">Uncharacterized protein</fullName>
    </submittedName>
</protein>
<feature type="chain" id="PRO_5035185532" evidence="1">
    <location>
        <begin position="20"/>
        <end position="248"/>
    </location>
</feature>
<evidence type="ECO:0000313" key="3">
    <source>
        <dbReference type="Proteomes" id="UP000642829"/>
    </source>
</evidence>
<dbReference type="RefSeq" id="WP_189515689.1">
    <property type="nucleotide sequence ID" value="NZ_BMXG01000016.1"/>
</dbReference>
<dbReference type="EMBL" id="BMXG01000016">
    <property type="protein sequence ID" value="GHC06932.1"/>
    <property type="molecule type" value="Genomic_DNA"/>
</dbReference>
<keyword evidence="3" id="KW-1185">Reference proteome</keyword>
<dbReference type="AlphaFoldDB" id="A0A8J3DLA2"/>
<feature type="signal peptide" evidence="1">
    <location>
        <begin position="1"/>
        <end position="19"/>
    </location>
</feature>
<dbReference type="Proteomes" id="UP000642829">
    <property type="component" value="Unassembled WGS sequence"/>
</dbReference>
<comment type="caution">
    <text evidence="2">The sequence shown here is derived from an EMBL/GenBank/DDBJ whole genome shotgun (WGS) entry which is preliminary data.</text>
</comment>
<organism evidence="2 3">
    <name type="scientific">Cerasicoccus arenae</name>
    <dbReference type="NCBI Taxonomy" id="424488"/>
    <lineage>
        <taxon>Bacteria</taxon>
        <taxon>Pseudomonadati</taxon>
        <taxon>Verrucomicrobiota</taxon>
        <taxon>Opitutia</taxon>
        <taxon>Puniceicoccales</taxon>
        <taxon>Cerasicoccaceae</taxon>
        <taxon>Cerasicoccus</taxon>
    </lineage>
</organism>
<name>A0A8J3DLA2_9BACT</name>
<evidence type="ECO:0000256" key="1">
    <source>
        <dbReference type="SAM" id="SignalP"/>
    </source>
</evidence>
<reference evidence="2" key="1">
    <citation type="journal article" date="2014" name="Int. J. Syst. Evol. Microbiol.">
        <title>Complete genome sequence of Corynebacterium casei LMG S-19264T (=DSM 44701T), isolated from a smear-ripened cheese.</title>
        <authorList>
            <consortium name="US DOE Joint Genome Institute (JGI-PGF)"/>
            <person name="Walter F."/>
            <person name="Albersmeier A."/>
            <person name="Kalinowski J."/>
            <person name="Ruckert C."/>
        </authorList>
    </citation>
    <scope>NUCLEOTIDE SEQUENCE</scope>
    <source>
        <strain evidence="2">KCTC 12870</strain>
    </source>
</reference>
<proteinExistence type="predicted"/>
<evidence type="ECO:0000313" key="2">
    <source>
        <dbReference type="EMBL" id="GHC06932.1"/>
    </source>
</evidence>
<keyword evidence="1" id="KW-0732">Signal</keyword>
<reference evidence="2" key="2">
    <citation type="submission" date="2020-09" db="EMBL/GenBank/DDBJ databases">
        <authorList>
            <person name="Sun Q."/>
            <person name="Kim S."/>
        </authorList>
    </citation>
    <scope>NUCLEOTIDE SEQUENCE</scope>
    <source>
        <strain evidence="2">KCTC 12870</strain>
    </source>
</reference>
<gene>
    <name evidence="2" type="ORF">GCM10007047_24990</name>
</gene>
<accession>A0A8J3DLA2</accession>
<sequence>MKTWFFTVFALFISQSVFAIPDEGVERRTLRFLFIDETPGAYFYEAEDGFRKISSTPYAISQSVPITSSDKLKIYKEAPIWDPQTKQHKRFRIATVSSPADQLDALVLITPRQWDLKSQYTPDYLVKYINSDDSTFPEGTVRVINLGHEQIAASMGGAPVVLDPGANEIIQPNTDQRNRLFSRVAVKDDEQWRLIFDNITVVRPQDRMTGICVYSPSGLAYRYLEQELEELGQPGAGHYWLYYSESAD</sequence>